<comment type="caution">
    <text evidence="10">The sequence shown here is derived from an EMBL/GenBank/DDBJ whole genome shotgun (WGS) entry which is preliminary data.</text>
</comment>
<dbReference type="InterPro" id="IPR006118">
    <property type="entry name" value="Recombinase_CS"/>
</dbReference>
<evidence type="ECO:0000256" key="1">
    <source>
        <dbReference type="ARBA" id="ARBA00009913"/>
    </source>
</evidence>
<evidence type="ECO:0000256" key="2">
    <source>
        <dbReference type="ARBA" id="ARBA00022908"/>
    </source>
</evidence>
<comment type="similarity">
    <text evidence="1">Belongs to the site-specific recombinase resolvase family.</text>
</comment>
<keyword evidence="3" id="KW-0230">DNA invertase</keyword>
<dbReference type="GO" id="GO:0000150">
    <property type="term" value="F:DNA strand exchange activity"/>
    <property type="evidence" value="ECO:0007669"/>
    <property type="project" value="UniProtKB-KW"/>
</dbReference>
<dbReference type="GeneID" id="301040959"/>
<dbReference type="InterPro" id="IPR006119">
    <property type="entry name" value="Resolv_N"/>
</dbReference>
<evidence type="ECO:0000256" key="7">
    <source>
        <dbReference type="PROSITE-ProRule" id="PRU10137"/>
    </source>
</evidence>
<dbReference type="RefSeq" id="WP_111851018.1">
    <property type="nucleotide sequence ID" value="NZ_QDFR01000013.1"/>
</dbReference>
<evidence type="ECO:0000256" key="4">
    <source>
        <dbReference type="ARBA" id="ARBA00023125"/>
    </source>
</evidence>
<evidence type="ECO:0000256" key="3">
    <source>
        <dbReference type="ARBA" id="ARBA00023100"/>
    </source>
</evidence>
<dbReference type="Pfam" id="PF00239">
    <property type="entry name" value="Resolvase"/>
    <property type="match status" value="1"/>
</dbReference>
<dbReference type="EMBL" id="QDFR01000013">
    <property type="protein sequence ID" value="PVE50206.1"/>
    <property type="molecule type" value="Genomic_DNA"/>
</dbReference>
<evidence type="ECO:0000256" key="8">
    <source>
        <dbReference type="SAM" id="MobiDB-lite"/>
    </source>
</evidence>
<organism evidence="10 11">
    <name type="scientific">Rhizobium rhizogenes</name>
    <name type="common">Agrobacterium rhizogenes</name>
    <dbReference type="NCBI Taxonomy" id="359"/>
    <lineage>
        <taxon>Bacteria</taxon>
        <taxon>Pseudomonadati</taxon>
        <taxon>Pseudomonadota</taxon>
        <taxon>Alphaproteobacteria</taxon>
        <taxon>Hyphomicrobiales</taxon>
        <taxon>Rhizobiaceae</taxon>
        <taxon>Rhizobium/Agrobacterium group</taxon>
        <taxon>Rhizobium</taxon>
    </lineage>
</organism>
<dbReference type="GO" id="GO:0003677">
    <property type="term" value="F:DNA binding"/>
    <property type="evidence" value="ECO:0007669"/>
    <property type="project" value="UniProtKB-KW"/>
</dbReference>
<dbReference type="Proteomes" id="UP000244335">
    <property type="component" value="Unassembled WGS sequence"/>
</dbReference>
<accession>A0AA92BZ62</accession>
<evidence type="ECO:0000259" key="9">
    <source>
        <dbReference type="PROSITE" id="PS51736"/>
    </source>
</evidence>
<dbReference type="InterPro" id="IPR036162">
    <property type="entry name" value="Resolvase-like_N_sf"/>
</dbReference>
<proteinExistence type="inferred from homology"/>
<gene>
    <name evidence="10" type="ORF">DC430_22405</name>
</gene>
<keyword evidence="4" id="KW-0238">DNA-binding</keyword>
<keyword evidence="5" id="KW-0233">DNA recombination</keyword>
<protein>
    <submittedName>
        <fullName evidence="10">DNA resolvase</fullName>
    </submittedName>
</protein>
<dbReference type="PANTHER" id="PTHR30461">
    <property type="entry name" value="DNA-INVERTASE FROM LAMBDOID PROPHAGE"/>
    <property type="match status" value="1"/>
</dbReference>
<dbReference type="PROSITE" id="PS51736">
    <property type="entry name" value="RECOMBINASES_3"/>
    <property type="match status" value="1"/>
</dbReference>
<dbReference type="FunFam" id="3.40.50.1390:FF:000001">
    <property type="entry name" value="DNA recombinase"/>
    <property type="match status" value="1"/>
</dbReference>
<dbReference type="InterPro" id="IPR050639">
    <property type="entry name" value="SSR_resolvase"/>
</dbReference>
<sequence length="228" mass="25254">MIVGYARVSTEEQKLDLQLTALRGAGCNRIYEDQGRSGYSFAREGLEAALESLTPGGTLVVWRLDRLGRSLSGLVQLIDQLGKRQVHFRSVMENIDTTSPGGRLMFHMMAALAEFERAVIVERTRAGLAEARARGSVIGRPKAMDEDRVRDACHAVHFEGRCMREVAGQSGVSIRTLQRYLKRTYRVSKPSVPPLPSHPGDLATQDRYGYLPSEPPIDDRAPETSVNS</sequence>
<evidence type="ECO:0000256" key="6">
    <source>
        <dbReference type="PIRSR" id="PIRSR606118-50"/>
    </source>
</evidence>
<dbReference type="PROSITE" id="PS00397">
    <property type="entry name" value="RECOMBINASES_1"/>
    <property type="match status" value="1"/>
</dbReference>
<feature type="domain" description="Resolvase/invertase-type recombinase catalytic" evidence="9">
    <location>
        <begin position="1"/>
        <end position="135"/>
    </location>
</feature>
<dbReference type="SUPFAM" id="SSF53041">
    <property type="entry name" value="Resolvase-like"/>
    <property type="match status" value="1"/>
</dbReference>
<dbReference type="GO" id="GO:0015074">
    <property type="term" value="P:DNA integration"/>
    <property type="evidence" value="ECO:0007669"/>
    <property type="project" value="UniProtKB-KW"/>
</dbReference>
<reference evidence="10 11" key="1">
    <citation type="submission" date="2018-04" db="EMBL/GenBank/DDBJ databases">
        <authorList>
            <person name="Hagen T."/>
        </authorList>
    </citation>
    <scope>NUCLEOTIDE SEQUENCE [LARGE SCALE GENOMIC DNA]</scope>
    <source>
        <strain evidence="10 11">TPD7009</strain>
    </source>
</reference>
<keyword evidence="2" id="KW-0229">DNA integration</keyword>
<dbReference type="CDD" id="cd03768">
    <property type="entry name" value="SR_ResInv"/>
    <property type="match status" value="1"/>
</dbReference>
<dbReference type="AlphaFoldDB" id="A0AA92BZ62"/>
<evidence type="ECO:0000313" key="11">
    <source>
        <dbReference type="Proteomes" id="UP000244335"/>
    </source>
</evidence>
<dbReference type="SMART" id="SM00857">
    <property type="entry name" value="Resolvase"/>
    <property type="match status" value="1"/>
</dbReference>
<evidence type="ECO:0000256" key="5">
    <source>
        <dbReference type="ARBA" id="ARBA00023172"/>
    </source>
</evidence>
<name>A0AA92BZ62_RHIRH</name>
<feature type="region of interest" description="Disordered" evidence="8">
    <location>
        <begin position="188"/>
        <end position="228"/>
    </location>
</feature>
<evidence type="ECO:0000313" key="10">
    <source>
        <dbReference type="EMBL" id="PVE50206.1"/>
    </source>
</evidence>
<dbReference type="PANTHER" id="PTHR30461:SF2">
    <property type="entry name" value="SERINE RECOMBINASE PINE-RELATED"/>
    <property type="match status" value="1"/>
</dbReference>
<dbReference type="Gene3D" id="3.40.50.1390">
    <property type="entry name" value="Resolvase, N-terminal catalytic domain"/>
    <property type="match status" value="1"/>
</dbReference>
<feature type="active site" description="O-(5'-phospho-DNA)-serine intermediate" evidence="6 7">
    <location>
        <position position="9"/>
    </location>
</feature>